<dbReference type="SUPFAM" id="SSF48600">
    <property type="entry name" value="Chorismate mutase II"/>
    <property type="match status" value="1"/>
</dbReference>
<dbReference type="InterPro" id="IPR002701">
    <property type="entry name" value="CM_II_prokaryot"/>
</dbReference>
<evidence type="ECO:0000313" key="3">
    <source>
        <dbReference type="Proteomes" id="UP000178735"/>
    </source>
</evidence>
<evidence type="ECO:0000259" key="1">
    <source>
        <dbReference type="PROSITE" id="PS51168"/>
    </source>
</evidence>
<dbReference type="AlphaFoldDB" id="A0A1F7WI73"/>
<dbReference type="GO" id="GO:0046417">
    <property type="term" value="P:chorismate metabolic process"/>
    <property type="evidence" value="ECO:0007669"/>
    <property type="project" value="InterPro"/>
</dbReference>
<dbReference type="Proteomes" id="UP000178735">
    <property type="component" value="Unassembled WGS sequence"/>
</dbReference>
<proteinExistence type="predicted"/>
<dbReference type="EMBL" id="MGFH01000225">
    <property type="protein sequence ID" value="OGM01775.1"/>
    <property type="molecule type" value="Genomic_DNA"/>
</dbReference>
<dbReference type="Pfam" id="PF01817">
    <property type="entry name" value="CM_2"/>
    <property type="match status" value="1"/>
</dbReference>
<dbReference type="Gene3D" id="1.20.59.10">
    <property type="entry name" value="Chorismate mutase"/>
    <property type="match status" value="1"/>
</dbReference>
<dbReference type="STRING" id="1817813.A2008_13440"/>
<protein>
    <recommendedName>
        <fullName evidence="1">Chorismate mutase domain-containing protein</fullName>
    </recommendedName>
</protein>
<sequence>MHNAVKRLRLVIDNIDSLLVKLLSKRLKTSAAIQKLKSSGLFFSPSREKQILSKCPDQRLADVYMAVLRNSRKAPENIEWHFISAGSPKADGAAVEYFTKIFGCGIKLKKSKSVKDLKTASGKGAVIISASQRVEGDYEAAGLGKLYMYCEYRLKKRHIFSFYSNVPPAFESDLNVTISL</sequence>
<organism evidence="2 3">
    <name type="scientific">Candidatus Wallbacteria bacterium GWC2_49_35</name>
    <dbReference type="NCBI Taxonomy" id="1817813"/>
    <lineage>
        <taxon>Bacteria</taxon>
        <taxon>Candidatus Walliibacteriota</taxon>
    </lineage>
</organism>
<gene>
    <name evidence="2" type="ORF">A2008_13440</name>
</gene>
<dbReference type="GO" id="GO:0004106">
    <property type="term" value="F:chorismate mutase activity"/>
    <property type="evidence" value="ECO:0007669"/>
    <property type="project" value="InterPro"/>
</dbReference>
<comment type="caution">
    <text evidence="2">The sequence shown here is derived from an EMBL/GenBank/DDBJ whole genome shotgun (WGS) entry which is preliminary data.</text>
</comment>
<dbReference type="InterPro" id="IPR036979">
    <property type="entry name" value="CM_dom_sf"/>
</dbReference>
<accession>A0A1F7WI73</accession>
<name>A0A1F7WI73_9BACT</name>
<dbReference type="InterPro" id="IPR036263">
    <property type="entry name" value="Chorismate_II_sf"/>
</dbReference>
<reference evidence="2 3" key="1">
    <citation type="journal article" date="2016" name="Nat. Commun.">
        <title>Thousands of microbial genomes shed light on interconnected biogeochemical processes in an aquifer system.</title>
        <authorList>
            <person name="Anantharaman K."/>
            <person name="Brown C.T."/>
            <person name="Hug L.A."/>
            <person name="Sharon I."/>
            <person name="Castelle C.J."/>
            <person name="Probst A.J."/>
            <person name="Thomas B.C."/>
            <person name="Singh A."/>
            <person name="Wilkins M.J."/>
            <person name="Karaoz U."/>
            <person name="Brodie E.L."/>
            <person name="Williams K.H."/>
            <person name="Hubbard S.S."/>
            <person name="Banfield J.F."/>
        </authorList>
    </citation>
    <scope>NUCLEOTIDE SEQUENCE [LARGE SCALE GENOMIC DNA]</scope>
</reference>
<dbReference type="PROSITE" id="PS51168">
    <property type="entry name" value="CHORISMATE_MUT_2"/>
    <property type="match status" value="1"/>
</dbReference>
<dbReference type="SMART" id="SM00830">
    <property type="entry name" value="CM_2"/>
    <property type="match status" value="1"/>
</dbReference>
<feature type="domain" description="Chorismate mutase" evidence="1">
    <location>
        <begin position="1"/>
        <end position="79"/>
    </location>
</feature>
<evidence type="ECO:0000313" key="2">
    <source>
        <dbReference type="EMBL" id="OGM01775.1"/>
    </source>
</evidence>